<proteinExistence type="predicted"/>
<evidence type="ECO:0000313" key="2">
    <source>
        <dbReference type="Proteomes" id="UP000437575"/>
    </source>
</evidence>
<dbReference type="Proteomes" id="UP000437575">
    <property type="component" value="Unassembled WGS sequence"/>
</dbReference>
<accession>A0A6A8LUA8</accession>
<organism evidence="1 2">
    <name type="scientific">Ligilactobacillus salivarius</name>
    <dbReference type="NCBI Taxonomy" id="1624"/>
    <lineage>
        <taxon>Bacteria</taxon>
        <taxon>Bacillati</taxon>
        <taxon>Bacillota</taxon>
        <taxon>Bacilli</taxon>
        <taxon>Lactobacillales</taxon>
        <taxon>Lactobacillaceae</taxon>
        <taxon>Ligilactobacillus</taxon>
    </lineage>
</organism>
<evidence type="ECO:0000313" key="1">
    <source>
        <dbReference type="EMBL" id="MSE06773.1"/>
    </source>
</evidence>
<reference evidence="1 2" key="1">
    <citation type="submission" date="2019-11" db="EMBL/GenBank/DDBJ databases">
        <title>Draft Genome Sequence of Plant Growth-Promoting Rhizosphere-Associated Bacteria.</title>
        <authorList>
            <person name="Vasilyev I.Y."/>
            <person name="Radchenko V."/>
            <person name="Ilnitskaya E.V."/>
        </authorList>
    </citation>
    <scope>NUCLEOTIDE SEQUENCE [LARGE SCALE GENOMIC DNA]</scope>
    <source>
        <strain evidence="1 2">VRA_1sq_f</strain>
    </source>
</reference>
<protein>
    <submittedName>
        <fullName evidence="1">Terminase large subunit</fullName>
    </submittedName>
</protein>
<dbReference type="AlphaFoldDB" id="A0A6A8LUA8"/>
<dbReference type="PANTHER" id="PTHR41287:SF1">
    <property type="entry name" value="PROTEIN YMFN"/>
    <property type="match status" value="1"/>
</dbReference>
<sequence length="96" mass="11601">FSDIRKKYQDEGTKYAFKVLDEEIETGYLIKLACFRHLRDLQRQNTKEFPYRYSVKQAKKLLLFASMCPNVDTDSPTELMDWQKFIFCMLFGWRNL</sequence>
<name>A0A6A8LUA8_9LACO</name>
<feature type="non-terminal residue" evidence="1">
    <location>
        <position position="1"/>
    </location>
</feature>
<gene>
    <name evidence="1" type="ORF">GKC34_13900</name>
</gene>
<comment type="caution">
    <text evidence="1">The sequence shown here is derived from an EMBL/GenBank/DDBJ whole genome shotgun (WGS) entry which is preliminary data.</text>
</comment>
<dbReference type="PANTHER" id="PTHR41287">
    <property type="match status" value="1"/>
</dbReference>
<feature type="non-terminal residue" evidence="1">
    <location>
        <position position="96"/>
    </location>
</feature>
<dbReference type="EMBL" id="WKKZ01001329">
    <property type="protein sequence ID" value="MSE06773.1"/>
    <property type="molecule type" value="Genomic_DNA"/>
</dbReference>
<dbReference type="InterPro" id="IPR005021">
    <property type="entry name" value="Terminase_largesu-like"/>
</dbReference>